<evidence type="ECO:0000256" key="4">
    <source>
        <dbReference type="ARBA" id="ARBA00022729"/>
    </source>
</evidence>
<evidence type="ECO:0000256" key="9">
    <source>
        <dbReference type="ARBA" id="ARBA00049937"/>
    </source>
</evidence>
<dbReference type="InterPro" id="IPR039293">
    <property type="entry name" value="TMEM81"/>
</dbReference>
<dbReference type="PANTHER" id="PTHR35670">
    <property type="entry name" value="TRANSMEMBRANE PROTEIN 81"/>
    <property type="match status" value="1"/>
</dbReference>
<dbReference type="InterPro" id="IPR007110">
    <property type="entry name" value="Ig-like_dom"/>
</dbReference>
<gene>
    <name evidence="14" type="primary">TMEM81</name>
</gene>
<evidence type="ECO:0000256" key="12">
    <source>
        <dbReference type="SAM" id="SignalP"/>
    </source>
</evidence>
<protein>
    <recommendedName>
        <fullName evidence="10">Transmembrane protein 81</fullName>
    </recommendedName>
</protein>
<evidence type="ECO:0000313" key="14">
    <source>
        <dbReference type="Ensembl" id="ENSVKKP00000019333.1"/>
    </source>
</evidence>
<dbReference type="AlphaFoldDB" id="A0A8D2LBG4"/>
<feature type="signal peptide" evidence="12">
    <location>
        <begin position="1"/>
        <end position="24"/>
    </location>
</feature>
<keyword evidence="15" id="KW-1185">Reference proteome</keyword>
<dbReference type="PROSITE" id="PS50835">
    <property type="entry name" value="IG_LIKE"/>
    <property type="match status" value="1"/>
</dbReference>
<keyword evidence="2" id="KW-1003">Cell membrane</keyword>
<sequence>MMTAEACLALGILALAFFVPVTSVEKVTIPKELKAVSARVSVSSTSCSVTCGLGFKVEETCQVNPNGERTNCTKHRLDCLSNWICGMRHFTVLVGKPFELSCLTPYEIHPEMQGFSYTWRLARGIITTDDALFLPFKTKSFAIKLSPAEEYDAGTYRCDVQLMKNYKLVKRIYFGLRVIPGHLVELNFDKSLTSEQKLDSGNAGSHKNTTTITPGLERWSSWQQRAVFVFVVGIGSGMIGGVLLHTVFYYLLKVHGSYEYEED</sequence>
<accession>A0A8D2LBG4</accession>
<feature type="transmembrane region" description="Helical" evidence="11">
    <location>
        <begin position="227"/>
        <end position="252"/>
    </location>
</feature>
<dbReference type="RefSeq" id="XP_044276750.1">
    <property type="nucleotide sequence ID" value="XM_044420815.1"/>
</dbReference>
<evidence type="ECO:0000256" key="5">
    <source>
        <dbReference type="ARBA" id="ARBA00022989"/>
    </source>
</evidence>
<feature type="chain" id="PRO_5034686846" description="Transmembrane protein 81" evidence="12">
    <location>
        <begin position="25"/>
        <end position="263"/>
    </location>
</feature>
<dbReference type="OMA" id="ECLTNWL"/>
<keyword evidence="3 11" id="KW-0812">Transmembrane</keyword>
<dbReference type="CTD" id="388730"/>
<evidence type="ECO:0000256" key="7">
    <source>
        <dbReference type="ARBA" id="ARBA00023157"/>
    </source>
</evidence>
<dbReference type="OrthoDB" id="9390762at2759"/>
<evidence type="ECO:0000256" key="3">
    <source>
        <dbReference type="ARBA" id="ARBA00022692"/>
    </source>
</evidence>
<keyword evidence="5 11" id="KW-1133">Transmembrane helix</keyword>
<evidence type="ECO:0000256" key="10">
    <source>
        <dbReference type="ARBA" id="ARBA00050022"/>
    </source>
</evidence>
<dbReference type="GO" id="GO:0005886">
    <property type="term" value="C:plasma membrane"/>
    <property type="evidence" value="ECO:0007669"/>
    <property type="project" value="UniProtKB-SubCell"/>
</dbReference>
<feature type="domain" description="Ig-like" evidence="13">
    <location>
        <begin position="95"/>
        <end position="169"/>
    </location>
</feature>
<reference evidence="14" key="1">
    <citation type="submission" date="2025-08" db="UniProtKB">
        <authorList>
            <consortium name="Ensembl"/>
        </authorList>
    </citation>
    <scope>IDENTIFICATION</scope>
</reference>
<proteinExistence type="predicted"/>
<evidence type="ECO:0000256" key="1">
    <source>
        <dbReference type="ARBA" id="ARBA00004251"/>
    </source>
</evidence>
<evidence type="ECO:0000256" key="6">
    <source>
        <dbReference type="ARBA" id="ARBA00023136"/>
    </source>
</evidence>
<dbReference type="KEGG" id="vko:123018565"/>
<evidence type="ECO:0000256" key="11">
    <source>
        <dbReference type="SAM" id="Phobius"/>
    </source>
</evidence>
<keyword evidence="8" id="KW-0393">Immunoglobulin domain</keyword>
<dbReference type="GeneID" id="123018565"/>
<comment type="subcellular location">
    <subcellularLocation>
        <location evidence="1">Cell membrane</location>
        <topology evidence="1">Single-pass type I membrane protein</topology>
    </subcellularLocation>
</comment>
<keyword evidence="4 12" id="KW-0732">Signal</keyword>
<dbReference type="Proteomes" id="UP000694545">
    <property type="component" value="Unplaced"/>
</dbReference>
<evidence type="ECO:0000313" key="15">
    <source>
        <dbReference type="Proteomes" id="UP000694545"/>
    </source>
</evidence>
<dbReference type="InterPro" id="IPR036179">
    <property type="entry name" value="Ig-like_dom_sf"/>
</dbReference>
<evidence type="ECO:0000259" key="13">
    <source>
        <dbReference type="PROSITE" id="PS50835"/>
    </source>
</evidence>
<keyword evidence="6 11" id="KW-0472">Membrane</keyword>
<reference evidence="14" key="2">
    <citation type="submission" date="2025-09" db="UniProtKB">
        <authorList>
            <consortium name="Ensembl"/>
        </authorList>
    </citation>
    <scope>IDENTIFICATION</scope>
</reference>
<dbReference type="Ensembl" id="ENSVKKT00000019807.1">
    <property type="protein sequence ID" value="ENSVKKP00000019333.1"/>
    <property type="gene ID" value="ENSVKKG00000013118.1"/>
</dbReference>
<comment type="function">
    <text evidence="9">Essential fertilization factor required for male fertility. Part of a conserved trimeric sperm complex with the essential fertilization factors IZUMO1 and SPACA6 which bridges sperm and oocyte membranes during fertilization by binding to IZUMO1R/JUNO on the oocyte.</text>
</comment>
<dbReference type="PANTHER" id="PTHR35670:SF1">
    <property type="entry name" value="TRANSMEMBRANE PROTEIN 81"/>
    <property type="match status" value="1"/>
</dbReference>
<dbReference type="SUPFAM" id="SSF48726">
    <property type="entry name" value="Immunoglobulin"/>
    <property type="match status" value="1"/>
</dbReference>
<name>A0A8D2LBG4_VARKO</name>
<evidence type="ECO:0000256" key="2">
    <source>
        <dbReference type="ARBA" id="ARBA00022475"/>
    </source>
</evidence>
<evidence type="ECO:0000256" key="8">
    <source>
        <dbReference type="ARBA" id="ARBA00023319"/>
    </source>
</evidence>
<keyword evidence="7" id="KW-1015">Disulfide bond</keyword>
<organism evidence="14 15">
    <name type="scientific">Varanus komodoensis</name>
    <name type="common">Komodo dragon</name>
    <dbReference type="NCBI Taxonomy" id="61221"/>
    <lineage>
        <taxon>Eukaryota</taxon>
        <taxon>Metazoa</taxon>
        <taxon>Chordata</taxon>
        <taxon>Craniata</taxon>
        <taxon>Vertebrata</taxon>
        <taxon>Euteleostomi</taxon>
        <taxon>Lepidosauria</taxon>
        <taxon>Squamata</taxon>
        <taxon>Bifurcata</taxon>
        <taxon>Unidentata</taxon>
        <taxon>Episquamata</taxon>
        <taxon>Toxicofera</taxon>
        <taxon>Anguimorpha</taxon>
        <taxon>Paleoanguimorpha</taxon>
        <taxon>Varanoidea</taxon>
        <taxon>Varanidae</taxon>
        <taxon>Varanus</taxon>
    </lineage>
</organism>